<feature type="region of interest" description="Disordered" evidence="1">
    <location>
        <begin position="194"/>
        <end position="220"/>
    </location>
</feature>
<evidence type="ECO:0000256" key="1">
    <source>
        <dbReference type="SAM" id="MobiDB-lite"/>
    </source>
</evidence>
<dbReference type="Proteomes" id="UP001147148">
    <property type="component" value="Unassembled WGS sequence"/>
</dbReference>
<evidence type="ECO:0000313" key="4">
    <source>
        <dbReference type="Proteomes" id="UP001147148"/>
    </source>
</evidence>
<gene>
    <name evidence="3" type="ORF">OL233_07965</name>
</gene>
<keyword evidence="4" id="KW-1185">Reference proteome</keyword>
<proteinExistence type="predicted"/>
<accession>A0ABT5X2J2</accession>
<keyword evidence="2" id="KW-0472">Membrane</keyword>
<protein>
    <submittedName>
        <fullName evidence="3">Uncharacterized protein</fullName>
    </submittedName>
</protein>
<dbReference type="EMBL" id="JAPDSH010000005">
    <property type="protein sequence ID" value="MDF0480228.1"/>
    <property type="molecule type" value="Genomic_DNA"/>
</dbReference>
<organism evidence="3 4">
    <name type="scientific">Vagococcus proximus</name>
    <dbReference type="NCBI Taxonomy" id="2991417"/>
    <lineage>
        <taxon>Bacteria</taxon>
        <taxon>Bacillati</taxon>
        <taxon>Bacillota</taxon>
        <taxon>Bacilli</taxon>
        <taxon>Lactobacillales</taxon>
        <taxon>Enterococcaceae</taxon>
        <taxon>Vagococcus</taxon>
    </lineage>
</organism>
<sequence>MSERIESTLFFIKKHVKWWVITLLVVMLSIVSASYAWGTASDSKVNHFNTGSYDFNIGLVDIFDTPKETIIGDSIPKKVSAKNNRNTAGFVRLMVHPKIEKKTPNGIELLPAEIGKQVTLLEGATKEWRAGGDGYFYYVKKVNPGEETLPLFKAVKLTVSDEEKEKYKGSKLSILVKTEASGIPTEDYRLSWWGSKDSPSSDSLKEIDELLQNERPKSKK</sequence>
<name>A0ABT5X2J2_9ENTE</name>
<feature type="transmembrane region" description="Helical" evidence="2">
    <location>
        <begin position="18"/>
        <end position="37"/>
    </location>
</feature>
<dbReference type="RefSeq" id="WP_275471806.1">
    <property type="nucleotide sequence ID" value="NZ_JAPDSH010000005.1"/>
</dbReference>
<feature type="compositionally biased region" description="Basic and acidic residues" evidence="1">
    <location>
        <begin position="203"/>
        <end position="220"/>
    </location>
</feature>
<reference evidence="3" key="1">
    <citation type="submission" date="2022-10" db="EMBL/GenBank/DDBJ databases">
        <title>Vagococcus sp. isolated from poultry meat.</title>
        <authorList>
            <person name="Johansson P."/>
            <person name="Bjorkroth J."/>
        </authorList>
    </citation>
    <scope>NUCLEOTIDE SEQUENCE</scope>
    <source>
        <strain evidence="3">PNs007</strain>
    </source>
</reference>
<evidence type="ECO:0000256" key="2">
    <source>
        <dbReference type="SAM" id="Phobius"/>
    </source>
</evidence>
<keyword evidence="2" id="KW-0812">Transmembrane</keyword>
<keyword evidence="2" id="KW-1133">Transmembrane helix</keyword>
<evidence type="ECO:0000313" key="3">
    <source>
        <dbReference type="EMBL" id="MDF0480228.1"/>
    </source>
</evidence>
<comment type="caution">
    <text evidence="3">The sequence shown here is derived from an EMBL/GenBank/DDBJ whole genome shotgun (WGS) entry which is preliminary data.</text>
</comment>